<keyword evidence="10" id="KW-1133">Transmembrane helix</keyword>
<evidence type="ECO:0000256" key="6">
    <source>
        <dbReference type="ARBA" id="ARBA00022852"/>
    </source>
</evidence>
<feature type="transmembrane region" description="Helical" evidence="10">
    <location>
        <begin position="147"/>
        <end position="174"/>
    </location>
</feature>
<dbReference type="GO" id="GO:0005579">
    <property type="term" value="C:membrane attack complex"/>
    <property type="evidence" value="ECO:0007669"/>
    <property type="project" value="InterPro"/>
</dbReference>
<dbReference type="GO" id="GO:0051607">
    <property type="term" value="P:defense response to virus"/>
    <property type="evidence" value="ECO:0007669"/>
    <property type="project" value="TreeGrafter"/>
</dbReference>
<feature type="transmembrane region" description="Helical" evidence="10">
    <location>
        <begin position="342"/>
        <end position="363"/>
    </location>
</feature>
<dbReference type="InterPro" id="IPR000008">
    <property type="entry name" value="C2_dom"/>
</dbReference>
<dbReference type="SMART" id="SM00239">
    <property type="entry name" value="C2"/>
    <property type="match status" value="1"/>
</dbReference>
<evidence type="ECO:0000256" key="5">
    <source>
        <dbReference type="ARBA" id="ARBA00022729"/>
    </source>
</evidence>
<evidence type="ECO:0000259" key="11">
    <source>
        <dbReference type="PROSITE" id="PS50004"/>
    </source>
</evidence>
<dbReference type="Gene3D" id="1.20.1440.80">
    <property type="entry name" value="Gap junction channel protein cysteine-rich domain"/>
    <property type="match status" value="2"/>
</dbReference>
<keyword evidence="5" id="KW-0732">Signal</keyword>
<dbReference type="PANTHER" id="PTHR46096:SF3">
    <property type="entry name" value="PERFORIN-1"/>
    <property type="match status" value="1"/>
</dbReference>
<dbReference type="InterPro" id="IPR013092">
    <property type="entry name" value="Connexin_N"/>
</dbReference>
<comment type="subcellular location">
    <subcellularLocation>
        <location evidence="1">Membrane</location>
    </subcellularLocation>
    <subcellularLocation>
        <location evidence="2">Secreted</location>
    </subcellularLocation>
</comment>
<feature type="transmembrane region" description="Helical" evidence="10">
    <location>
        <begin position="400"/>
        <end position="424"/>
    </location>
</feature>
<evidence type="ECO:0000256" key="10">
    <source>
        <dbReference type="SAM" id="Phobius"/>
    </source>
</evidence>
<dbReference type="Proteomes" id="UP000886611">
    <property type="component" value="Unassembled WGS sequence"/>
</dbReference>
<dbReference type="AlphaFoldDB" id="A0A8X7X894"/>
<feature type="transmembrane region" description="Helical" evidence="10">
    <location>
        <begin position="563"/>
        <end position="582"/>
    </location>
</feature>
<dbReference type="GO" id="GO:0031640">
    <property type="term" value="P:killing of cells of another organism"/>
    <property type="evidence" value="ECO:0007669"/>
    <property type="project" value="UniProtKB-KW"/>
</dbReference>
<dbReference type="GO" id="GO:0001913">
    <property type="term" value="P:T cell mediated cytotoxicity"/>
    <property type="evidence" value="ECO:0007669"/>
    <property type="project" value="TreeGrafter"/>
</dbReference>
<dbReference type="InterPro" id="IPR020863">
    <property type="entry name" value="MACPF_CS"/>
</dbReference>
<dbReference type="Pfam" id="PF00029">
    <property type="entry name" value="Connexin"/>
    <property type="match status" value="2"/>
</dbReference>
<reference evidence="13 14" key="1">
    <citation type="journal article" date="2021" name="Cell">
        <title>Tracing the genetic footprints of vertebrate landing in non-teleost ray-finned fishes.</title>
        <authorList>
            <person name="Bi X."/>
            <person name="Wang K."/>
            <person name="Yang L."/>
            <person name="Pan H."/>
            <person name="Jiang H."/>
            <person name="Wei Q."/>
            <person name="Fang M."/>
            <person name="Yu H."/>
            <person name="Zhu C."/>
            <person name="Cai Y."/>
            <person name="He Y."/>
            <person name="Gan X."/>
            <person name="Zeng H."/>
            <person name="Yu D."/>
            <person name="Zhu Y."/>
            <person name="Jiang H."/>
            <person name="Qiu Q."/>
            <person name="Yang H."/>
            <person name="Zhang Y.E."/>
            <person name="Wang W."/>
            <person name="Zhu M."/>
            <person name="He S."/>
            <person name="Zhang G."/>
        </authorList>
    </citation>
    <scope>NUCLEOTIDE SEQUENCE [LARGE SCALE GENOMIC DNA]</scope>
    <source>
        <strain evidence="13">Bchr_013</strain>
    </source>
</reference>
<dbReference type="InterPro" id="IPR038359">
    <property type="entry name" value="Connexin_N_sf"/>
</dbReference>
<evidence type="ECO:0000256" key="7">
    <source>
        <dbReference type="ARBA" id="ARBA00023136"/>
    </source>
</evidence>
<comment type="similarity">
    <text evidence="3">Belongs to the complement C6/C7/C8/C9 family.</text>
</comment>
<dbReference type="EMBL" id="JAATIS010003638">
    <property type="protein sequence ID" value="KAG2464085.1"/>
    <property type="molecule type" value="Genomic_DNA"/>
</dbReference>
<dbReference type="PROSITE" id="PS50004">
    <property type="entry name" value="C2"/>
    <property type="match status" value="1"/>
</dbReference>
<dbReference type="SUPFAM" id="SSF49562">
    <property type="entry name" value="C2 domain (Calcium/lipid-binding domain, CaLB)"/>
    <property type="match status" value="1"/>
</dbReference>
<evidence type="ECO:0000256" key="4">
    <source>
        <dbReference type="ARBA" id="ARBA00022525"/>
    </source>
</evidence>
<dbReference type="PROSITE" id="PS51412">
    <property type="entry name" value="MACPF_2"/>
    <property type="match status" value="1"/>
</dbReference>
<keyword evidence="4" id="KW-0964">Secreted</keyword>
<comment type="caution">
    <text evidence="13">The sequence shown here is derived from an EMBL/GenBank/DDBJ whole genome shotgun (WGS) entry which is preliminary data.</text>
</comment>
<feature type="non-terminal residue" evidence="13">
    <location>
        <position position="1"/>
    </location>
</feature>
<dbReference type="GO" id="GO:0001771">
    <property type="term" value="P:immunological synapse formation"/>
    <property type="evidence" value="ECO:0007669"/>
    <property type="project" value="TreeGrafter"/>
</dbReference>
<dbReference type="PRINTS" id="PR00764">
    <property type="entry name" value="COMPLEMENTC9"/>
</dbReference>
<gene>
    <name evidence="13" type="primary">Prf1_2</name>
    <name evidence="13" type="ORF">GTO96_0002319</name>
</gene>
<feature type="compositionally biased region" description="Polar residues" evidence="9">
    <location>
        <begin position="1116"/>
        <end position="1130"/>
    </location>
</feature>
<evidence type="ECO:0000313" key="14">
    <source>
        <dbReference type="Proteomes" id="UP000886611"/>
    </source>
</evidence>
<evidence type="ECO:0000256" key="9">
    <source>
        <dbReference type="SAM" id="MobiDB-lite"/>
    </source>
</evidence>
<dbReference type="GO" id="GO:0005576">
    <property type="term" value="C:extracellular region"/>
    <property type="evidence" value="ECO:0007669"/>
    <property type="project" value="UniProtKB-SubCell"/>
</dbReference>
<dbReference type="GO" id="GO:0022829">
    <property type="term" value="F:wide pore channel activity"/>
    <property type="evidence" value="ECO:0007669"/>
    <property type="project" value="TreeGrafter"/>
</dbReference>
<sequence length="1140" mass="128173">MAAIVTGLIPILRTAVEASTDYTGRTLWFGFLTLRLVTLYISEMPWGKLDSDFSCNVTYTDFCHKSCFNQHFNLPMVSLWNFTYVLFAISVLLMELFASQLRHNLIKKRLRKDPTEDLDVHITITGVKGHDLANKDMMIDFHKRKTVLCLYLMTVFLRIAIEAVFLAILIFWQLPKVRLIRLGKDFTATPAPLQMASLGLTMGRLFQPIVMPAMQCQGPFLWYGLVGLRMLALFIAESTWSSVKQDFICNQTLSDFCRGLCFNHVFAYSTYTLWSAYFLVLLGVVVLLLVLTSKTVRHRDQQRKEGDLILENGNKGAVNTSDPAEASDSISIQGPPWFLPRLAACLLLLCGVEMSFCFLLFVIQSRAFQAATMSCVTHDQQCPAKETHCVLLGRADKLTAIIILGMTSVVNVTFSLGYFMYRCWSAAGCGFKRRSDYCEDETLSNLRWSTAAEHLEVVTYVADGWGGLRTGRRRAHASSRPCGGNRLGAYVDRALKLNPVGACGLRQGAPQCLGSPGPQHFRHTRRCWGDEEQGHPECFRGCSWHFRHTGECRWKIARKHLEHIWSTSMASQTLLIFLFTLLNITSSHRLMVSEALGSGEECTRAEFVPGHNLAGEGFDVLTMEHKKAYVIDMEEFLHPNKTCVLKKNNFLNGKEQKLPLSMVDWRTMQKCSHSLTSSAYSSSEALAKETASNIQNNWTLGLSVEHPKAEGSVQLAGRHSKMNKYFSDKSKQDKMTFIIQKIFCEYYSYRLVSDPPLDKYFLNDIEKLPEMYEKNAYQRLIDIYGTHYTTAVSLGGKVETITSVKTCEVSMNRLSIKDIENCLEAEASATVLTKVNISSKWEHCKALHKSLNRSDSFSDEFSDRKTYVYGGHTGTEDILFSKTDSDASVYKAWLESTKLTPAVVTFALTPLHHLIQNNILKKENLQKALSEYFTEAALSASCTRTCEGDSKPSKSDRCSCKCSGNNILNNMCCPTQRGLGNLTVFNLYAKDLYGDLRSQSDAYVKVYYGKIYKKTEIIKDNDNPKWNETFTFGYVKLSMDSEIKLKVYDDGLIYDNLLGKCNITISSGTHVESCSFKHGVLYFSYTLECAPSLGGPTCKEYAPSPIQSDLAKRQLPRSSVPNKGSSSTIKRGNMGASKLA</sequence>
<dbReference type="Pfam" id="PF00168">
    <property type="entry name" value="C2"/>
    <property type="match status" value="1"/>
</dbReference>
<keyword evidence="10" id="KW-0812">Transmembrane</keyword>
<dbReference type="PANTHER" id="PTHR46096">
    <property type="entry name" value="PERFORIN-1"/>
    <property type="match status" value="1"/>
</dbReference>
<feature type="domain" description="MACPF" evidence="12">
    <location>
        <begin position="598"/>
        <end position="940"/>
    </location>
</feature>
<feature type="domain" description="C2" evidence="11">
    <location>
        <begin position="962"/>
        <end position="1078"/>
    </location>
</feature>
<evidence type="ECO:0000313" key="13">
    <source>
        <dbReference type="EMBL" id="KAG2464085.1"/>
    </source>
</evidence>
<dbReference type="Gene3D" id="2.60.40.150">
    <property type="entry name" value="C2 domain"/>
    <property type="match status" value="1"/>
</dbReference>
<dbReference type="InterPro" id="IPR052784">
    <property type="entry name" value="Perforin-1_pore-forming"/>
</dbReference>
<feature type="transmembrane region" description="Helical" evidence="10">
    <location>
        <begin position="274"/>
        <end position="293"/>
    </location>
</feature>
<keyword evidence="6" id="KW-0204">Cytolysis</keyword>
<evidence type="ECO:0000256" key="8">
    <source>
        <dbReference type="ARBA" id="ARBA00023157"/>
    </source>
</evidence>
<evidence type="ECO:0000256" key="2">
    <source>
        <dbReference type="ARBA" id="ARBA00004613"/>
    </source>
</evidence>
<dbReference type="Pfam" id="PF01823">
    <property type="entry name" value="MACPF"/>
    <property type="match status" value="1"/>
</dbReference>
<evidence type="ECO:0000256" key="1">
    <source>
        <dbReference type="ARBA" id="ARBA00004370"/>
    </source>
</evidence>
<evidence type="ECO:0000256" key="3">
    <source>
        <dbReference type="ARBA" id="ARBA00009214"/>
    </source>
</evidence>
<organism evidence="13 14">
    <name type="scientific">Polypterus senegalus</name>
    <name type="common">Senegal bichir</name>
    <dbReference type="NCBI Taxonomy" id="55291"/>
    <lineage>
        <taxon>Eukaryota</taxon>
        <taxon>Metazoa</taxon>
        <taxon>Chordata</taxon>
        <taxon>Craniata</taxon>
        <taxon>Vertebrata</taxon>
        <taxon>Euteleostomi</taxon>
        <taxon>Actinopterygii</taxon>
        <taxon>Polypteriformes</taxon>
        <taxon>Polypteridae</taxon>
        <taxon>Polypterus</taxon>
    </lineage>
</organism>
<accession>A0A8X7X894</accession>
<proteinExistence type="inferred from homology"/>
<dbReference type="InterPro" id="IPR001862">
    <property type="entry name" value="MAC_perforin"/>
</dbReference>
<keyword evidence="7 10" id="KW-0472">Membrane</keyword>
<feature type="region of interest" description="Disordered" evidence="9">
    <location>
        <begin position="1109"/>
        <end position="1140"/>
    </location>
</feature>
<feature type="transmembrane region" description="Helical" evidence="10">
    <location>
        <begin position="82"/>
        <end position="101"/>
    </location>
</feature>
<protein>
    <submittedName>
        <fullName evidence="13">PERF protein</fullName>
    </submittedName>
</protein>
<feature type="non-terminal residue" evidence="13">
    <location>
        <position position="1140"/>
    </location>
</feature>
<keyword evidence="14" id="KW-1185">Reference proteome</keyword>
<keyword evidence="8" id="KW-1015">Disulfide bond</keyword>
<dbReference type="InterPro" id="IPR035892">
    <property type="entry name" value="C2_domain_sf"/>
</dbReference>
<dbReference type="PROSITE" id="PS00279">
    <property type="entry name" value="MACPF_1"/>
    <property type="match status" value="1"/>
</dbReference>
<dbReference type="SMART" id="SM00457">
    <property type="entry name" value="MACPF"/>
    <property type="match status" value="1"/>
</dbReference>
<evidence type="ECO:0000259" key="12">
    <source>
        <dbReference type="PROSITE" id="PS51412"/>
    </source>
</evidence>
<dbReference type="InterPro" id="IPR020864">
    <property type="entry name" value="MACPF"/>
</dbReference>
<name>A0A8X7X894_POLSE</name>